<name>A0ACD3RAI4_LARCR</name>
<sequence>VSEPVEKGEELRCPGRRATCTKKGFLIDNIPTVIASSHFSRFQDLAVSIPTSDDVHVHVSRGSEPAL</sequence>
<evidence type="ECO:0000313" key="1">
    <source>
        <dbReference type="EMBL" id="TMS16332.1"/>
    </source>
</evidence>
<evidence type="ECO:0000313" key="2">
    <source>
        <dbReference type="Proteomes" id="UP000793456"/>
    </source>
</evidence>
<proteinExistence type="predicted"/>
<dbReference type="EMBL" id="CM011681">
    <property type="protein sequence ID" value="TMS16332.1"/>
    <property type="molecule type" value="Genomic_DNA"/>
</dbReference>
<comment type="caution">
    <text evidence="1">The sequence shown here is derived from an EMBL/GenBank/DDBJ whole genome shotgun (WGS) entry which is preliminary data.</text>
</comment>
<reference evidence="1" key="1">
    <citation type="submission" date="2018-11" db="EMBL/GenBank/DDBJ databases">
        <title>The sequence and de novo assembly of Larimichthys crocea genome using PacBio and Hi-C technologies.</title>
        <authorList>
            <person name="Xu P."/>
            <person name="Chen B."/>
            <person name="Zhou Z."/>
            <person name="Ke Q."/>
            <person name="Wu Y."/>
            <person name="Bai H."/>
            <person name="Pu F."/>
        </authorList>
    </citation>
    <scope>NUCLEOTIDE SEQUENCE</scope>
    <source>
        <tissue evidence="1">Muscle</tissue>
    </source>
</reference>
<accession>A0ACD3RAI4</accession>
<feature type="non-terminal residue" evidence="1">
    <location>
        <position position="1"/>
    </location>
</feature>
<gene>
    <name evidence="1" type="ORF">E3U43_013625</name>
</gene>
<dbReference type="Proteomes" id="UP000793456">
    <property type="component" value="Chromosome VIII"/>
</dbReference>
<protein>
    <submittedName>
        <fullName evidence="1">Uncharacterized protein</fullName>
    </submittedName>
</protein>
<keyword evidence="2" id="KW-1185">Reference proteome</keyword>
<organism evidence="1 2">
    <name type="scientific">Larimichthys crocea</name>
    <name type="common">Large yellow croaker</name>
    <name type="synonym">Pseudosciaena crocea</name>
    <dbReference type="NCBI Taxonomy" id="215358"/>
    <lineage>
        <taxon>Eukaryota</taxon>
        <taxon>Metazoa</taxon>
        <taxon>Chordata</taxon>
        <taxon>Craniata</taxon>
        <taxon>Vertebrata</taxon>
        <taxon>Euteleostomi</taxon>
        <taxon>Actinopterygii</taxon>
        <taxon>Neopterygii</taxon>
        <taxon>Teleostei</taxon>
        <taxon>Neoteleostei</taxon>
        <taxon>Acanthomorphata</taxon>
        <taxon>Eupercaria</taxon>
        <taxon>Sciaenidae</taxon>
        <taxon>Larimichthys</taxon>
    </lineage>
</organism>